<sequence length="133" mass="14615">MTTSSKPIQLELDFGDKPEAELRDECIPKPVGYHILVAMPEVEEKYKSGIIKSAKTMNHEGLLSMVGLVVDMGSEAYSDTSRFPNGPWCKIGDYVMFRSNSGTRFRVGGKELRLMNDDSLEAVVADPSAITAV</sequence>
<dbReference type="EMBL" id="KU970615">
    <property type="protein sequence ID" value="ASN63209.1"/>
    <property type="molecule type" value="Genomic_DNA"/>
</dbReference>
<dbReference type="GO" id="GO:0044183">
    <property type="term" value="F:protein folding chaperone"/>
    <property type="evidence" value="ECO:0007669"/>
    <property type="project" value="InterPro"/>
</dbReference>
<dbReference type="InterPro" id="IPR011032">
    <property type="entry name" value="GroES-like_sf"/>
</dbReference>
<organism evidence="2">
    <name type="scientific">uncultured virus</name>
    <dbReference type="NCBI Taxonomy" id="340016"/>
    <lineage>
        <taxon>Viruses</taxon>
        <taxon>environmental samples</taxon>
    </lineage>
</organism>
<dbReference type="Gene3D" id="2.30.33.40">
    <property type="entry name" value="GroES chaperonin"/>
    <property type="match status" value="1"/>
</dbReference>
<evidence type="ECO:0000313" key="2">
    <source>
        <dbReference type="EMBL" id="ASN63209.1"/>
    </source>
</evidence>
<dbReference type="InterPro" id="IPR020818">
    <property type="entry name" value="Chaperonin_GroES"/>
</dbReference>
<reference evidence="2" key="1">
    <citation type="submission" date="2016-03" db="EMBL/GenBank/DDBJ databases">
        <title>Novel chaperonins are prevalent in the virioplankton and link to viral biology and ecology.</title>
        <authorList>
            <person name="Marine R.L."/>
            <person name="Nasko D.J."/>
            <person name="Polson S.W."/>
            <person name="Wommack K.E."/>
        </authorList>
    </citation>
    <scope>NUCLEOTIDE SEQUENCE</scope>
</reference>
<dbReference type="InterPro" id="IPR037124">
    <property type="entry name" value="Chaperonin_GroES_sf"/>
</dbReference>
<dbReference type="Pfam" id="PF00166">
    <property type="entry name" value="Cpn10"/>
    <property type="match status" value="1"/>
</dbReference>
<keyword evidence="1" id="KW-0143">Chaperone</keyword>
<dbReference type="CDD" id="cd00320">
    <property type="entry name" value="cpn10"/>
    <property type="match status" value="1"/>
</dbReference>
<protein>
    <submittedName>
        <fullName evidence="2">Co-chaperonin GroES</fullName>
    </submittedName>
</protein>
<name>A0A221S2W4_9VIRU</name>
<evidence type="ECO:0000256" key="1">
    <source>
        <dbReference type="ARBA" id="ARBA00023186"/>
    </source>
</evidence>
<accession>A0A221S2W4</accession>
<dbReference type="SUPFAM" id="SSF50129">
    <property type="entry name" value="GroES-like"/>
    <property type="match status" value="1"/>
</dbReference>
<proteinExistence type="predicted"/>
<dbReference type="GO" id="GO:0005524">
    <property type="term" value="F:ATP binding"/>
    <property type="evidence" value="ECO:0007669"/>
    <property type="project" value="InterPro"/>
</dbReference>
<gene>
    <name evidence="2" type="primary">groES</name>
</gene>